<evidence type="ECO:0008006" key="4">
    <source>
        <dbReference type="Google" id="ProtNLM"/>
    </source>
</evidence>
<dbReference type="AlphaFoldDB" id="A0A2M7XCQ4"/>
<gene>
    <name evidence="2" type="ORF">CO174_02970</name>
</gene>
<name>A0A2M7XCQ4_9BACT</name>
<evidence type="ECO:0000313" key="2">
    <source>
        <dbReference type="EMBL" id="PJA45486.1"/>
    </source>
</evidence>
<comment type="caution">
    <text evidence="2">The sequence shown here is derived from an EMBL/GenBank/DDBJ whole genome shotgun (WGS) entry which is preliminary data.</text>
</comment>
<dbReference type="PANTHER" id="PTHR32309:SF13">
    <property type="entry name" value="FERRIC ENTEROBACTIN TRANSPORT PROTEIN FEPE"/>
    <property type="match status" value="1"/>
</dbReference>
<proteinExistence type="predicted"/>
<evidence type="ECO:0000256" key="1">
    <source>
        <dbReference type="SAM" id="Phobius"/>
    </source>
</evidence>
<accession>A0A2M7XCQ4</accession>
<feature type="transmembrane region" description="Helical" evidence="1">
    <location>
        <begin position="177"/>
        <end position="198"/>
    </location>
</feature>
<dbReference type="PANTHER" id="PTHR32309">
    <property type="entry name" value="TYROSINE-PROTEIN KINASE"/>
    <property type="match status" value="1"/>
</dbReference>
<organism evidence="2 3">
    <name type="scientific">Candidatus Uhrbacteria bacterium CG_4_9_14_3_um_filter_50_9</name>
    <dbReference type="NCBI Taxonomy" id="1975035"/>
    <lineage>
        <taxon>Bacteria</taxon>
        <taxon>Candidatus Uhriibacteriota</taxon>
    </lineage>
</organism>
<protein>
    <recommendedName>
        <fullName evidence="4">Polysaccharide chain length determinant N-terminal domain-containing protein</fullName>
    </recommendedName>
</protein>
<reference evidence="3" key="1">
    <citation type="submission" date="2017-09" db="EMBL/GenBank/DDBJ databases">
        <title>Depth-based differentiation of microbial function through sediment-hosted aquifers and enrichment of novel symbionts in the deep terrestrial subsurface.</title>
        <authorList>
            <person name="Probst A.J."/>
            <person name="Ladd B."/>
            <person name="Jarett J.K."/>
            <person name="Geller-Mcgrath D.E."/>
            <person name="Sieber C.M.K."/>
            <person name="Emerson J.B."/>
            <person name="Anantharaman K."/>
            <person name="Thomas B.C."/>
            <person name="Malmstrom R."/>
            <person name="Stieglmeier M."/>
            <person name="Klingl A."/>
            <person name="Woyke T."/>
            <person name="Ryan C.M."/>
            <person name="Banfield J.F."/>
        </authorList>
    </citation>
    <scope>NUCLEOTIDE SEQUENCE [LARGE SCALE GENOMIC DNA]</scope>
</reference>
<dbReference type="GO" id="GO:0005886">
    <property type="term" value="C:plasma membrane"/>
    <property type="evidence" value="ECO:0007669"/>
    <property type="project" value="TreeGrafter"/>
</dbReference>
<keyword evidence="1" id="KW-0472">Membrane</keyword>
<dbReference type="EMBL" id="PFWU01000035">
    <property type="protein sequence ID" value="PJA45486.1"/>
    <property type="molecule type" value="Genomic_DNA"/>
</dbReference>
<dbReference type="InterPro" id="IPR050445">
    <property type="entry name" value="Bact_polysacc_biosynth/exp"/>
</dbReference>
<evidence type="ECO:0000313" key="3">
    <source>
        <dbReference type="Proteomes" id="UP000229385"/>
    </source>
</evidence>
<keyword evidence="1" id="KW-1133">Transmembrane helix</keyword>
<feature type="transmembrane region" description="Helical" evidence="1">
    <location>
        <begin position="14"/>
        <end position="34"/>
    </location>
</feature>
<dbReference type="Proteomes" id="UP000229385">
    <property type="component" value="Unassembled WGS sequence"/>
</dbReference>
<dbReference type="GO" id="GO:0004713">
    <property type="term" value="F:protein tyrosine kinase activity"/>
    <property type="evidence" value="ECO:0007669"/>
    <property type="project" value="TreeGrafter"/>
</dbReference>
<sequence length="212" mass="23404">MAQPNYTRVLINGWQSILMFGLLGLVLALIISFVQPLRYSSTTRLLILQDVGSSGDAYTASRAEERIADNLSTIIYTSTFFDEVLNAGFGVDVNQFNEDDSKRRREWGRMVKATVARGSGLLTIAVYHEDINEAEQIVRAVAQVLTDQVGDYTSGGSVSVQVIDAPLNSRWPVKPNILANILSGFVLGGFVGMAYVVVQTERIRRRHQLVHG</sequence>
<keyword evidence="1" id="KW-0812">Transmembrane</keyword>